<gene>
    <name evidence="1" type="ORF">PVAP13_4KG174433</name>
</gene>
<proteinExistence type="predicted"/>
<sequence length="165" mass="18654">MVYMSCPRSLRGDMRIYPASRTLDPSTMAAIQIRRTPYLSRSRAPIPHCYSTRPGRPEAAGAQQKPVILLRCPVRRLRRGQTKKIPTGQRFRGGHDCSNSDGQFLSKPRLLEKEEQLHAHASGRKRASCSCRCSEHQCLLFPSHPRRFRKATRGSCHARISKAGC</sequence>
<accession>A0A8T0TMU3</accession>
<reference evidence="1" key="1">
    <citation type="submission" date="2020-05" db="EMBL/GenBank/DDBJ databases">
        <title>WGS assembly of Panicum virgatum.</title>
        <authorList>
            <person name="Lovell J.T."/>
            <person name="Jenkins J."/>
            <person name="Shu S."/>
            <person name="Juenger T.E."/>
            <person name="Schmutz J."/>
        </authorList>
    </citation>
    <scope>NUCLEOTIDE SEQUENCE</scope>
    <source>
        <strain evidence="1">AP13</strain>
    </source>
</reference>
<dbReference type="EMBL" id="CM029043">
    <property type="protein sequence ID" value="KAG2610164.1"/>
    <property type="molecule type" value="Genomic_DNA"/>
</dbReference>
<name>A0A8T0TMU3_PANVG</name>
<evidence type="ECO:0000313" key="1">
    <source>
        <dbReference type="EMBL" id="KAG2610164.1"/>
    </source>
</evidence>
<dbReference type="Proteomes" id="UP000823388">
    <property type="component" value="Chromosome 4K"/>
</dbReference>
<comment type="caution">
    <text evidence="1">The sequence shown here is derived from an EMBL/GenBank/DDBJ whole genome shotgun (WGS) entry which is preliminary data.</text>
</comment>
<protein>
    <submittedName>
        <fullName evidence="1">Uncharacterized protein</fullName>
    </submittedName>
</protein>
<dbReference type="AlphaFoldDB" id="A0A8T0TMU3"/>
<organism evidence="1 2">
    <name type="scientific">Panicum virgatum</name>
    <name type="common">Blackwell switchgrass</name>
    <dbReference type="NCBI Taxonomy" id="38727"/>
    <lineage>
        <taxon>Eukaryota</taxon>
        <taxon>Viridiplantae</taxon>
        <taxon>Streptophyta</taxon>
        <taxon>Embryophyta</taxon>
        <taxon>Tracheophyta</taxon>
        <taxon>Spermatophyta</taxon>
        <taxon>Magnoliopsida</taxon>
        <taxon>Liliopsida</taxon>
        <taxon>Poales</taxon>
        <taxon>Poaceae</taxon>
        <taxon>PACMAD clade</taxon>
        <taxon>Panicoideae</taxon>
        <taxon>Panicodae</taxon>
        <taxon>Paniceae</taxon>
        <taxon>Panicinae</taxon>
        <taxon>Panicum</taxon>
        <taxon>Panicum sect. Hiantes</taxon>
    </lineage>
</organism>
<evidence type="ECO:0000313" key="2">
    <source>
        <dbReference type="Proteomes" id="UP000823388"/>
    </source>
</evidence>
<keyword evidence="2" id="KW-1185">Reference proteome</keyword>